<feature type="compositionally biased region" description="Low complexity" evidence="5">
    <location>
        <begin position="271"/>
        <end position="286"/>
    </location>
</feature>
<proteinExistence type="inferred from homology"/>
<dbReference type="InterPro" id="IPR000340">
    <property type="entry name" value="Dual-sp_phosphatase_cat-dom"/>
</dbReference>
<dbReference type="GO" id="GO:0033550">
    <property type="term" value="F:MAP kinase tyrosine phosphatase activity"/>
    <property type="evidence" value="ECO:0007669"/>
    <property type="project" value="TreeGrafter"/>
</dbReference>
<feature type="region of interest" description="Disordered" evidence="5">
    <location>
        <begin position="886"/>
        <end position="911"/>
    </location>
</feature>
<feature type="region of interest" description="Disordered" evidence="5">
    <location>
        <begin position="189"/>
        <end position="353"/>
    </location>
</feature>
<dbReference type="PROSITE" id="PS50056">
    <property type="entry name" value="TYR_PHOSPHATASE_2"/>
    <property type="match status" value="1"/>
</dbReference>
<feature type="domain" description="Tyrosine-protein phosphatase" evidence="6">
    <location>
        <begin position="574"/>
        <end position="857"/>
    </location>
</feature>
<feature type="compositionally biased region" description="Low complexity" evidence="5">
    <location>
        <begin position="300"/>
        <end position="353"/>
    </location>
</feature>
<dbReference type="GO" id="GO:0043409">
    <property type="term" value="P:negative regulation of MAPK cascade"/>
    <property type="evidence" value="ECO:0007669"/>
    <property type="project" value="TreeGrafter"/>
</dbReference>
<evidence type="ECO:0000313" key="9">
    <source>
        <dbReference type="Proteomes" id="UP000001072"/>
    </source>
</evidence>
<name>F4RPB8_MELLP</name>
<feature type="compositionally biased region" description="Polar residues" evidence="5">
    <location>
        <begin position="223"/>
        <end position="236"/>
    </location>
</feature>
<feature type="region of interest" description="Disordered" evidence="5">
    <location>
        <begin position="121"/>
        <end position="152"/>
    </location>
</feature>
<dbReference type="AlphaFoldDB" id="F4RPB8"/>
<dbReference type="GO" id="GO:0017017">
    <property type="term" value="F:MAP kinase tyrosine/serine/threonine phosphatase activity"/>
    <property type="evidence" value="ECO:0007669"/>
    <property type="project" value="TreeGrafter"/>
</dbReference>
<dbReference type="InterPro" id="IPR020422">
    <property type="entry name" value="TYR_PHOSPHATASE_DUAL_dom"/>
</dbReference>
<evidence type="ECO:0000256" key="3">
    <source>
        <dbReference type="ARBA" id="ARBA00022801"/>
    </source>
</evidence>
<dbReference type="EMBL" id="GL883111">
    <property type="protein sequence ID" value="EGG05788.1"/>
    <property type="molecule type" value="Genomic_DNA"/>
</dbReference>
<evidence type="ECO:0000313" key="8">
    <source>
        <dbReference type="EMBL" id="EGG05788.1"/>
    </source>
</evidence>
<dbReference type="PROSITE" id="PS50054">
    <property type="entry name" value="TYR_PHOSPHATASE_DUAL"/>
    <property type="match status" value="1"/>
</dbReference>
<sequence length="911" mass="99170">MSSSSSSSSTNNNNNNNNNTSNLNLPSIILPQINHYQSDQTITFNQSKLNSQPQINQHLNHLNHHHLQSDQLELDLDLDSEELTPSEIVQDHDDDEDEDDDAQYAMPMDDPYAEVEHGWRRMSETAVSSSQKNPKHQIKPINTWSNLSNPNNEEVVNQLSGFSFSTSQSSKPNKSLNQSSLQSRKFSLPAPILSNHPNPSSGVFNLSMRRSDQPPNSFKPPGSASSNKTSFSNNELIINPPHRSRLPSFSTELEPISGSPTSPDSPMIVNSSDSTTSTFSTCTTNTPPHSIKSIRNQSLPPSQSAFHPPPSSSSSLSGLHQSSRTSTSWKSNSQDQSYSAFDPTSSSSSSLCSSSDEGLLRRASCSSLASVASLTSSQNGSTSGLKARRGLTKPLSLAMPSSNLSTTAPTPLTGLNTRSHLHPSSNDKSNAFRSLPPSPRLTTSDHLNMRDQIVGMRANVTGSLSMKRRTSIPRLSLGGISHATPTLDPNRRSSLAVTSSNDYVKLLGRNLERSSNSSSVASTPLRLHFDPMAARDGKTELMSSQVGVGGRGHIERPQAGINGEPVEEYPYQNGPREVLPGIYLGSEQNARDVSLLNEMGFSCIINVAKEVECPWSLPTYPSPSLTPMTMNPGEMMSVETTAHQDLTPIVLATPHPPQRLQVPNQISNQSNSRTFLVRPTASTPNLHRSYQRSPESNPLLKSGSISTHHKKASVKDLPMNANGEIECEFPSDQSTGRPCLEYHKLPWSHDQDGLAIGGKFDEVFGKIDVAIQNGKKILVHCQCGVSRSATLVIGYCMRESVLKRTSLGLGDHSSQNGTNGNGGMHEAYTFVKEKSPWAGPNMGLIYQLIEYEKVLKKKILMNNHLSNCKSSVGNGNGNGKMMIMNEQEEEEEEEEEEELDGARTPTGGLDV</sequence>
<feature type="region of interest" description="Disordered" evidence="5">
    <location>
        <begin position="395"/>
        <end position="448"/>
    </location>
</feature>
<feature type="region of interest" description="Disordered" evidence="5">
    <location>
        <begin position="682"/>
        <end position="706"/>
    </location>
</feature>
<evidence type="ECO:0000256" key="1">
    <source>
        <dbReference type="ARBA" id="ARBA00008601"/>
    </source>
</evidence>
<organism evidence="9">
    <name type="scientific">Melampsora larici-populina (strain 98AG31 / pathotype 3-4-7)</name>
    <name type="common">Poplar leaf rust fungus</name>
    <dbReference type="NCBI Taxonomy" id="747676"/>
    <lineage>
        <taxon>Eukaryota</taxon>
        <taxon>Fungi</taxon>
        <taxon>Dikarya</taxon>
        <taxon>Basidiomycota</taxon>
        <taxon>Pucciniomycotina</taxon>
        <taxon>Pucciniomycetes</taxon>
        <taxon>Pucciniales</taxon>
        <taxon>Melampsoraceae</taxon>
        <taxon>Melampsora</taxon>
    </lineage>
</organism>
<feature type="region of interest" description="Disordered" evidence="5">
    <location>
        <begin position="1"/>
        <end position="23"/>
    </location>
</feature>
<dbReference type="KEGG" id="mlr:MELLADRAFT_63838"/>
<feature type="compositionally biased region" description="Polar residues" evidence="5">
    <location>
        <begin position="140"/>
        <end position="152"/>
    </location>
</feature>
<feature type="compositionally biased region" description="Polar residues" evidence="5">
    <location>
        <begin position="258"/>
        <end position="270"/>
    </location>
</feature>
<dbReference type="Proteomes" id="UP000001072">
    <property type="component" value="Unassembled WGS sequence"/>
</dbReference>
<evidence type="ECO:0000256" key="2">
    <source>
        <dbReference type="ARBA" id="ARBA00013064"/>
    </source>
</evidence>
<keyword evidence="9" id="KW-1185">Reference proteome</keyword>
<dbReference type="InterPro" id="IPR000387">
    <property type="entry name" value="Tyr_Pase_dom"/>
</dbReference>
<accession>F4RPB8</accession>
<dbReference type="RefSeq" id="XP_007410844.1">
    <property type="nucleotide sequence ID" value="XM_007410782.1"/>
</dbReference>
<evidence type="ECO:0000259" key="7">
    <source>
        <dbReference type="PROSITE" id="PS50056"/>
    </source>
</evidence>
<reference evidence="9" key="1">
    <citation type="journal article" date="2011" name="Proc. Natl. Acad. Sci. U.S.A.">
        <title>Obligate biotrophy features unraveled by the genomic analysis of rust fungi.</title>
        <authorList>
            <person name="Duplessis S."/>
            <person name="Cuomo C.A."/>
            <person name="Lin Y.-C."/>
            <person name="Aerts A."/>
            <person name="Tisserant E."/>
            <person name="Veneault-Fourrey C."/>
            <person name="Joly D.L."/>
            <person name="Hacquard S."/>
            <person name="Amselem J."/>
            <person name="Cantarel B.L."/>
            <person name="Chiu R."/>
            <person name="Coutinho P.M."/>
            <person name="Feau N."/>
            <person name="Field M."/>
            <person name="Frey P."/>
            <person name="Gelhaye E."/>
            <person name="Goldberg J."/>
            <person name="Grabherr M.G."/>
            <person name="Kodira C.D."/>
            <person name="Kohler A."/>
            <person name="Kuees U."/>
            <person name="Lindquist E.A."/>
            <person name="Lucas S.M."/>
            <person name="Mago R."/>
            <person name="Mauceli E."/>
            <person name="Morin E."/>
            <person name="Murat C."/>
            <person name="Pangilinan J.L."/>
            <person name="Park R."/>
            <person name="Pearson M."/>
            <person name="Quesneville H."/>
            <person name="Rouhier N."/>
            <person name="Sakthikumar S."/>
            <person name="Salamov A.A."/>
            <person name="Schmutz J."/>
            <person name="Selles B."/>
            <person name="Shapiro H."/>
            <person name="Tanguay P."/>
            <person name="Tuskan G.A."/>
            <person name="Henrissat B."/>
            <person name="Van de Peer Y."/>
            <person name="Rouze P."/>
            <person name="Ellis J.G."/>
            <person name="Dodds P.N."/>
            <person name="Schein J.E."/>
            <person name="Zhong S."/>
            <person name="Hamelin R.C."/>
            <person name="Grigoriev I.V."/>
            <person name="Szabo L.J."/>
            <person name="Martin F."/>
        </authorList>
    </citation>
    <scope>NUCLEOTIDE SEQUENCE [LARGE SCALE GENOMIC DNA]</scope>
    <source>
        <strain evidence="9">98AG31 / pathotype 3-4-7</strain>
    </source>
</reference>
<dbReference type="GO" id="GO:0008330">
    <property type="term" value="F:protein tyrosine/threonine phosphatase activity"/>
    <property type="evidence" value="ECO:0007669"/>
    <property type="project" value="TreeGrafter"/>
</dbReference>
<keyword evidence="4" id="KW-0904">Protein phosphatase</keyword>
<dbReference type="STRING" id="747676.F4RPB8"/>
<feature type="domain" description="Tyrosine specific protein phosphatases" evidence="7">
    <location>
        <begin position="761"/>
        <end position="801"/>
    </location>
</feature>
<dbReference type="InterPro" id="IPR016130">
    <property type="entry name" value="Tyr_Pase_AS"/>
</dbReference>
<dbReference type="eggNOG" id="KOG1716">
    <property type="taxonomic scope" value="Eukaryota"/>
</dbReference>
<feature type="compositionally biased region" description="Polar residues" evidence="5">
    <location>
        <begin position="399"/>
        <end position="432"/>
    </location>
</feature>
<dbReference type="InParanoid" id="F4RPB8"/>
<feature type="region of interest" description="Disordered" evidence="5">
    <location>
        <begin position="545"/>
        <end position="565"/>
    </location>
</feature>
<dbReference type="HOGENOM" id="CLU_325442_0_0_1"/>
<dbReference type="EC" id="3.1.3.48" evidence="2"/>
<feature type="region of interest" description="Disordered" evidence="5">
    <location>
        <begin position="163"/>
        <end position="182"/>
    </location>
</feature>
<feature type="compositionally biased region" description="Acidic residues" evidence="5">
    <location>
        <begin position="92"/>
        <end position="102"/>
    </location>
</feature>
<dbReference type="PROSITE" id="PS00383">
    <property type="entry name" value="TYR_PHOSPHATASE_1"/>
    <property type="match status" value="1"/>
</dbReference>
<evidence type="ECO:0000259" key="6">
    <source>
        <dbReference type="PROSITE" id="PS50054"/>
    </source>
</evidence>
<feature type="compositionally biased region" description="Polar residues" evidence="5">
    <location>
        <begin position="195"/>
        <end position="204"/>
    </location>
</feature>
<evidence type="ECO:0000256" key="4">
    <source>
        <dbReference type="ARBA" id="ARBA00022912"/>
    </source>
</evidence>
<dbReference type="Gene3D" id="3.90.190.10">
    <property type="entry name" value="Protein tyrosine phosphatase superfamily"/>
    <property type="match status" value="2"/>
</dbReference>
<dbReference type="GO" id="GO:0005737">
    <property type="term" value="C:cytoplasm"/>
    <property type="evidence" value="ECO:0007669"/>
    <property type="project" value="TreeGrafter"/>
</dbReference>
<feature type="compositionally biased region" description="Polar residues" evidence="5">
    <location>
        <begin position="682"/>
        <end position="696"/>
    </location>
</feature>
<dbReference type="PANTHER" id="PTHR10159:SF519">
    <property type="entry name" value="DUAL SPECIFICITY PROTEIN PHOSPHATASE MPK3"/>
    <property type="match status" value="1"/>
</dbReference>
<feature type="compositionally biased region" description="Low complexity" evidence="5">
    <location>
        <begin position="163"/>
        <end position="176"/>
    </location>
</feature>
<dbReference type="OrthoDB" id="2502662at2759"/>
<dbReference type="InterPro" id="IPR029021">
    <property type="entry name" value="Prot-tyrosine_phosphatase-like"/>
</dbReference>
<dbReference type="VEuPathDB" id="FungiDB:MELLADRAFT_63838"/>
<dbReference type="SUPFAM" id="SSF52799">
    <property type="entry name" value="(Phosphotyrosine protein) phosphatases II"/>
    <property type="match status" value="1"/>
</dbReference>
<keyword evidence="3" id="KW-0378">Hydrolase</keyword>
<dbReference type="SMART" id="SM00195">
    <property type="entry name" value="DSPc"/>
    <property type="match status" value="1"/>
</dbReference>
<feature type="compositionally biased region" description="Acidic residues" evidence="5">
    <location>
        <begin position="886"/>
        <end position="899"/>
    </location>
</feature>
<dbReference type="Pfam" id="PF00782">
    <property type="entry name" value="DSPc"/>
    <property type="match status" value="1"/>
</dbReference>
<gene>
    <name evidence="8" type="ORF">MELLADRAFT_63838</name>
</gene>
<protein>
    <recommendedName>
        <fullName evidence="2">protein-tyrosine-phosphatase</fullName>
        <ecNumber evidence="2">3.1.3.48</ecNumber>
    </recommendedName>
</protein>
<dbReference type="GeneID" id="18930155"/>
<comment type="similarity">
    <text evidence="1">Belongs to the protein-tyrosine phosphatase family. Non-receptor class dual specificity subfamily.</text>
</comment>
<feature type="region of interest" description="Disordered" evidence="5">
    <location>
        <begin position="86"/>
        <end position="105"/>
    </location>
</feature>
<evidence type="ECO:0000256" key="5">
    <source>
        <dbReference type="SAM" id="MobiDB-lite"/>
    </source>
</evidence>
<dbReference type="PANTHER" id="PTHR10159">
    <property type="entry name" value="DUAL SPECIFICITY PROTEIN PHOSPHATASE"/>
    <property type="match status" value="1"/>
</dbReference>